<evidence type="ECO:0000313" key="3">
    <source>
        <dbReference type="Proteomes" id="UP000819052"/>
    </source>
</evidence>
<gene>
    <name evidence="2" type="ORF">F1609_07915</name>
</gene>
<evidence type="ECO:0000313" key="2">
    <source>
        <dbReference type="EMBL" id="NHZ40085.1"/>
    </source>
</evidence>
<dbReference type="InterPro" id="IPR017880">
    <property type="entry name" value="KilA_N"/>
</dbReference>
<dbReference type="PROSITE" id="PS51301">
    <property type="entry name" value="KILA_N"/>
    <property type="match status" value="1"/>
</dbReference>
<dbReference type="Proteomes" id="UP000819052">
    <property type="component" value="Unassembled WGS sequence"/>
</dbReference>
<dbReference type="PANTHER" id="PTHR48135:SF1">
    <property type="entry name" value="KILA-N DOMAIN-CONTAINING PROTEIN"/>
    <property type="match status" value="1"/>
</dbReference>
<dbReference type="InterPro" id="IPR036887">
    <property type="entry name" value="HTH_APSES_sf"/>
</dbReference>
<evidence type="ECO:0000259" key="1">
    <source>
        <dbReference type="PROSITE" id="PS51301"/>
    </source>
</evidence>
<dbReference type="SUPFAM" id="SSF54616">
    <property type="entry name" value="DNA-binding domain of Mlu1-box binding protein MBP1"/>
    <property type="match status" value="1"/>
</dbReference>
<name>A0ABX0LYW7_9BURK</name>
<dbReference type="InterPro" id="IPR018004">
    <property type="entry name" value="KilA/APSES_HTH"/>
</dbReference>
<dbReference type="Pfam" id="PF04383">
    <property type="entry name" value="KilA-N"/>
    <property type="match status" value="1"/>
</dbReference>
<feature type="domain" description="KilA-N" evidence="1">
    <location>
        <begin position="26"/>
        <end position="127"/>
    </location>
</feature>
<accession>A0ABX0LYW7</accession>
<keyword evidence="3" id="KW-1185">Reference proteome</keyword>
<proteinExistence type="predicted"/>
<dbReference type="SMART" id="SM01252">
    <property type="entry name" value="KilA-N"/>
    <property type="match status" value="1"/>
</dbReference>
<dbReference type="EMBL" id="VVIW01000003">
    <property type="protein sequence ID" value="NHZ40085.1"/>
    <property type="molecule type" value="Genomic_DNA"/>
</dbReference>
<organism evidence="2 3">
    <name type="scientific">Massilia aquatica</name>
    <dbReference type="NCBI Taxonomy" id="2609000"/>
    <lineage>
        <taxon>Bacteria</taxon>
        <taxon>Pseudomonadati</taxon>
        <taxon>Pseudomonadota</taxon>
        <taxon>Betaproteobacteria</taxon>
        <taxon>Burkholderiales</taxon>
        <taxon>Oxalobacteraceae</taxon>
        <taxon>Telluria group</taxon>
        <taxon>Massilia</taxon>
    </lineage>
</organism>
<sequence length="239" mass="26373">MSGRQPHELLAGAAGQHPAHSAGAVTIITAEYEGKGYSFRADGWFNATAAAKKFAKRPGDWLKQEETKEYMAALAEQISNCDPESLLETKRGRREGGTWMHPKLVTPFARWLSVRFAVWCDLQIDRILRGEIELPQLNEQLSNRHDRDPLYHSVVGIVRGTGMLYGHAYRIVNAVAGTKHFDEITLGKLDATIPPAQRLGTGTGTPSDYARVNKGMIEIYGEPSQLALDLHDPPAGDIK</sequence>
<dbReference type="PANTHER" id="PTHR48135">
    <property type="match status" value="1"/>
</dbReference>
<dbReference type="RefSeq" id="WP_167075931.1">
    <property type="nucleotide sequence ID" value="NZ_VVIW01000003.1"/>
</dbReference>
<comment type="caution">
    <text evidence="2">The sequence shown here is derived from an EMBL/GenBank/DDBJ whole genome shotgun (WGS) entry which is preliminary data.</text>
</comment>
<protein>
    <submittedName>
        <fullName evidence="2">KilA-N domain-containing protein</fullName>
    </submittedName>
</protein>
<reference evidence="2 3" key="1">
    <citation type="submission" date="2019-09" db="EMBL/GenBank/DDBJ databases">
        <title>Taxonomy of Antarctic Massilia spp.: description of Massilia rubra sp. nov., Massilia aquatica sp. nov., Massilia mucilaginosa sp. nov., Massilia frigida sp. nov. isolated from streams, lakes and regoliths.</title>
        <authorList>
            <person name="Holochova P."/>
            <person name="Sedlacek I."/>
            <person name="Kralova S."/>
            <person name="Maslanova I."/>
            <person name="Busse H.-J."/>
            <person name="Stankova E."/>
            <person name="Vrbovska V."/>
            <person name="Kovarovic V."/>
            <person name="Bartak M."/>
            <person name="Svec P."/>
            <person name="Pantucek R."/>
        </authorList>
    </citation>
    <scope>NUCLEOTIDE SEQUENCE [LARGE SCALE GENOMIC DNA]</scope>
    <source>
        <strain evidence="2 3">CCM 8693</strain>
    </source>
</reference>